<evidence type="ECO:0000313" key="1">
    <source>
        <dbReference type="EMBL" id="MDT2597370.1"/>
    </source>
</evidence>
<dbReference type="Proteomes" id="UP001256547">
    <property type="component" value="Unassembled WGS sequence"/>
</dbReference>
<organism evidence="1 2">
    <name type="scientific">Enterococcus dongliensis</name>
    <dbReference type="NCBI Taxonomy" id="2559925"/>
    <lineage>
        <taxon>Bacteria</taxon>
        <taxon>Bacillati</taxon>
        <taxon>Bacillota</taxon>
        <taxon>Bacilli</taxon>
        <taxon>Lactobacillales</taxon>
        <taxon>Enterococcaceae</taxon>
        <taxon>Enterococcus</taxon>
    </lineage>
</organism>
<dbReference type="RefSeq" id="WP_311924809.1">
    <property type="nucleotide sequence ID" value="NZ_JARPYR010000021.1"/>
</dbReference>
<sequence length="78" mass="8977">MMVETNSKDKTIEWLEASIRKLESFKAFVEDGSVIVSGGYFDDNYPVSMEEELTENNISLSIDFIEKKIKTPRSKYFG</sequence>
<gene>
    <name evidence="1" type="ORF">P7D39_10200</name>
</gene>
<keyword evidence="2" id="KW-1185">Reference proteome</keyword>
<evidence type="ECO:0000313" key="2">
    <source>
        <dbReference type="Proteomes" id="UP001256547"/>
    </source>
</evidence>
<name>A0ABU3ER81_9ENTE</name>
<accession>A0ABU3ER81</accession>
<reference evidence="1 2" key="1">
    <citation type="submission" date="2023-03" db="EMBL/GenBank/DDBJ databases">
        <authorList>
            <person name="Shen W."/>
            <person name="Cai J."/>
        </authorList>
    </citation>
    <scope>NUCLEOTIDE SEQUENCE [LARGE SCALE GENOMIC DNA]</scope>
    <source>
        <strain evidence="1 2">P72-2</strain>
    </source>
</reference>
<comment type="caution">
    <text evidence="1">The sequence shown here is derived from an EMBL/GenBank/DDBJ whole genome shotgun (WGS) entry which is preliminary data.</text>
</comment>
<protein>
    <recommendedName>
        <fullName evidence="3">Phage protein</fullName>
    </recommendedName>
</protein>
<proteinExistence type="predicted"/>
<dbReference type="EMBL" id="JARPYR010000021">
    <property type="protein sequence ID" value="MDT2597370.1"/>
    <property type="molecule type" value="Genomic_DNA"/>
</dbReference>
<evidence type="ECO:0008006" key="3">
    <source>
        <dbReference type="Google" id="ProtNLM"/>
    </source>
</evidence>